<evidence type="ECO:0000256" key="1">
    <source>
        <dbReference type="SAM" id="MobiDB-lite"/>
    </source>
</evidence>
<protein>
    <submittedName>
        <fullName evidence="2">Uncharacterized protein</fullName>
    </submittedName>
</protein>
<accession>A0ABP7XC66</accession>
<dbReference type="Proteomes" id="UP001500459">
    <property type="component" value="Unassembled WGS sequence"/>
</dbReference>
<comment type="caution">
    <text evidence="2">The sequence shown here is derived from an EMBL/GenBank/DDBJ whole genome shotgun (WGS) entry which is preliminary data.</text>
</comment>
<keyword evidence="3" id="KW-1185">Reference proteome</keyword>
<organism evidence="2 3">
    <name type="scientific">Aquimarina addita</name>
    <dbReference type="NCBI Taxonomy" id="870485"/>
    <lineage>
        <taxon>Bacteria</taxon>
        <taxon>Pseudomonadati</taxon>
        <taxon>Bacteroidota</taxon>
        <taxon>Flavobacteriia</taxon>
        <taxon>Flavobacteriales</taxon>
        <taxon>Flavobacteriaceae</taxon>
        <taxon>Aquimarina</taxon>
    </lineage>
</organism>
<feature type="compositionally biased region" description="Basic and acidic residues" evidence="1">
    <location>
        <begin position="48"/>
        <end position="64"/>
    </location>
</feature>
<sequence length="109" mass="12510">MAVKIQMAKLLVGLGFVLSLTQCSLNLFNFYTENFHKISLILDDTEEKSESKDSQGSEKEDLIEKEKISQHYENSLKILLAEKQISYPNFHLNAHNVHLEQHTPPPKKS</sequence>
<name>A0ABP7XC66_9FLAO</name>
<reference evidence="3" key="1">
    <citation type="journal article" date="2019" name="Int. J. Syst. Evol. Microbiol.">
        <title>The Global Catalogue of Microorganisms (GCM) 10K type strain sequencing project: providing services to taxonomists for standard genome sequencing and annotation.</title>
        <authorList>
            <consortium name="The Broad Institute Genomics Platform"/>
            <consortium name="The Broad Institute Genome Sequencing Center for Infectious Disease"/>
            <person name="Wu L."/>
            <person name="Ma J."/>
        </authorList>
    </citation>
    <scope>NUCLEOTIDE SEQUENCE [LARGE SCALE GENOMIC DNA]</scope>
    <source>
        <strain evidence="3">JCM 17106</strain>
    </source>
</reference>
<evidence type="ECO:0000313" key="2">
    <source>
        <dbReference type="EMBL" id="GAA4110557.1"/>
    </source>
</evidence>
<proteinExistence type="predicted"/>
<gene>
    <name evidence="2" type="ORF">GCM10022393_07690</name>
</gene>
<feature type="region of interest" description="Disordered" evidence="1">
    <location>
        <begin position="45"/>
        <end position="64"/>
    </location>
</feature>
<dbReference type="EMBL" id="BAABCW010000002">
    <property type="protein sequence ID" value="GAA4110557.1"/>
    <property type="molecule type" value="Genomic_DNA"/>
</dbReference>
<evidence type="ECO:0000313" key="3">
    <source>
        <dbReference type="Proteomes" id="UP001500459"/>
    </source>
</evidence>